<proteinExistence type="inferred from homology"/>
<comment type="similarity">
    <text evidence="2">Belongs to the TfdA dioxygenase family.</text>
</comment>
<keyword evidence="3" id="KW-0479">Metal-binding</keyword>
<keyword evidence="4" id="KW-0223">Dioxygenase</keyword>
<dbReference type="Gene3D" id="3.60.130.10">
    <property type="entry name" value="Clavaminate synthase-like"/>
    <property type="match status" value="1"/>
</dbReference>
<accession>A0A2H3B1D7</accession>
<evidence type="ECO:0000259" key="7">
    <source>
        <dbReference type="Pfam" id="PF02668"/>
    </source>
</evidence>
<evidence type="ECO:0000313" key="9">
    <source>
        <dbReference type="Proteomes" id="UP000218334"/>
    </source>
</evidence>
<dbReference type="InterPro" id="IPR042098">
    <property type="entry name" value="TauD-like_sf"/>
</dbReference>
<keyword evidence="9" id="KW-1185">Reference proteome</keyword>
<keyword evidence="5" id="KW-0560">Oxidoreductase</keyword>
<dbReference type="GO" id="GO:0046872">
    <property type="term" value="F:metal ion binding"/>
    <property type="evidence" value="ECO:0007669"/>
    <property type="project" value="UniProtKB-KW"/>
</dbReference>
<dbReference type="InterPro" id="IPR003819">
    <property type="entry name" value="TauD/TfdA-like"/>
</dbReference>
<protein>
    <submittedName>
        <fullName evidence="8">Clavaminate synthase-like protein</fullName>
    </submittedName>
</protein>
<dbReference type="AlphaFoldDB" id="A0A2H3B1D7"/>
<dbReference type="InterPro" id="IPR051178">
    <property type="entry name" value="TfdA_dioxygenase"/>
</dbReference>
<evidence type="ECO:0000256" key="4">
    <source>
        <dbReference type="ARBA" id="ARBA00022964"/>
    </source>
</evidence>
<dbReference type="SUPFAM" id="SSF51197">
    <property type="entry name" value="Clavaminate synthase-like"/>
    <property type="match status" value="1"/>
</dbReference>
<dbReference type="PANTHER" id="PTHR43779">
    <property type="entry name" value="DIOXYGENASE RV0097-RELATED"/>
    <property type="match status" value="1"/>
</dbReference>
<comment type="cofactor">
    <cofactor evidence="1">
        <name>Fe(2+)</name>
        <dbReference type="ChEBI" id="CHEBI:29033"/>
    </cofactor>
</comment>
<sequence length="395" mass="44338">MMTINLAPLPLPASADSAKLNNFGREIKGLHPAHLGTSFKQVEEALYTYGALLFRDVDLTPEEIRDLVKAFDPDSTAYGHGNSKVDQTKTSILHSYLKTIPRVPQVQLIGHGIVRDHEGIPEAVLKHAHHSSFHKTRVSDEDEARGVTRFFRWHMDAALYDLDPPKVTALYGIRVPKGPNQVVRYGDGSGDELEVPLGTTAFVSGKVMFDILPPEMKSIAVRAKAKYAPKPFEWMKDARAVETGLGVESEGLEKSLDELDWDKEKIKIYPFLWKNPVTGDLHLEVHPCAIMEIYVDPVPAKARREGVLYPDGAHITDLKQVRALCYEMQRPGIVPKLVYPHAWQEKDLMLFHNRGIMHSVVGVFEQDQVRVFHQCNLAASDAPDGPNEEDIMKWA</sequence>
<keyword evidence="6" id="KW-0408">Iron</keyword>
<dbReference type="PANTHER" id="PTHR43779:SF2">
    <property type="entry name" value="ALPHA-KETOGLUTARATE-DEPENDENT XANTHINE DIOXYGENASE XAN1"/>
    <property type="match status" value="1"/>
</dbReference>
<dbReference type="EMBL" id="KZ293481">
    <property type="protein sequence ID" value="PBK60872.1"/>
    <property type="molecule type" value="Genomic_DNA"/>
</dbReference>
<gene>
    <name evidence="8" type="ORF">ARMSODRAFT_680436</name>
</gene>
<dbReference type="Proteomes" id="UP000218334">
    <property type="component" value="Unassembled WGS sequence"/>
</dbReference>
<dbReference type="Pfam" id="PF02668">
    <property type="entry name" value="TauD"/>
    <property type="match status" value="1"/>
</dbReference>
<evidence type="ECO:0000256" key="5">
    <source>
        <dbReference type="ARBA" id="ARBA00023002"/>
    </source>
</evidence>
<evidence type="ECO:0000256" key="1">
    <source>
        <dbReference type="ARBA" id="ARBA00001954"/>
    </source>
</evidence>
<dbReference type="GO" id="GO:0051213">
    <property type="term" value="F:dioxygenase activity"/>
    <property type="evidence" value="ECO:0007669"/>
    <property type="project" value="UniProtKB-KW"/>
</dbReference>
<evidence type="ECO:0000256" key="3">
    <source>
        <dbReference type="ARBA" id="ARBA00022723"/>
    </source>
</evidence>
<name>A0A2H3B1D7_9AGAR</name>
<organism evidence="8 9">
    <name type="scientific">Armillaria solidipes</name>
    <dbReference type="NCBI Taxonomy" id="1076256"/>
    <lineage>
        <taxon>Eukaryota</taxon>
        <taxon>Fungi</taxon>
        <taxon>Dikarya</taxon>
        <taxon>Basidiomycota</taxon>
        <taxon>Agaricomycotina</taxon>
        <taxon>Agaricomycetes</taxon>
        <taxon>Agaricomycetidae</taxon>
        <taxon>Agaricales</taxon>
        <taxon>Marasmiineae</taxon>
        <taxon>Physalacriaceae</taxon>
        <taxon>Armillaria</taxon>
    </lineage>
</organism>
<feature type="domain" description="TauD/TfdA-like" evidence="7">
    <location>
        <begin position="21"/>
        <end position="374"/>
    </location>
</feature>
<evidence type="ECO:0000256" key="2">
    <source>
        <dbReference type="ARBA" id="ARBA00005896"/>
    </source>
</evidence>
<dbReference type="STRING" id="1076256.A0A2H3B1D7"/>
<evidence type="ECO:0000256" key="6">
    <source>
        <dbReference type="ARBA" id="ARBA00023004"/>
    </source>
</evidence>
<reference evidence="9" key="1">
    <citation type="journal article" date="2017" name="Nat. Ecol. Evol.">
        <title>Genome expansion and lineage-specific genetic innovations in the forest pathogenic fungi Armillaria.</title>
        <authorList>
            <person name="Sipos G."/>
            <person name="Prasanna A.N."/>
            <person name="Walter M.C."/>
            <person name="O'Connor E."/>
            <person name="Balint B."/>
            <person name="Krizsan K."/>
            <person name="Kiss B."/>
            <person name="Hess J."/>
            <person name="Varga T."/>
            <person name="Slot J."/>
            <person name="Riley R."/>
            <person name="Boka B."/>
            <person name="Rigling D."/>
            <person name="Barry K."/>
            <person name="Lee J."/>
            <person name="Mihaltcheva S."/>
            <person name="LaButti K."/>
            <person name="Lipzen A."/>
            <person name="Waldron R."/>
            <person name="Moloney N.M."/>
            <person name="Sperisen C."/>
            <person name="Kredics L."/>
            <person name="Vagvoelgyi C."/>
            <person name="Patrignani A."/>
            <person name="Fitzpatrick D."/>
            <person name="Nagy I."/>
            <person name="Doyle S."/>
            <person name="Anderson J.B."/>
            <person name="Grigoriev I.V."/>
            <person name="Gueldener U."/>
            <person name="Muensterkoetter M."/>
            <person name="Nagy L.G."/>
        </authorList>
    </citation>
    <scope>NUCLEOTIDE SEQUENCE [LARGE SCALE GENOMIC DNA]</scope>
    <source>
        <strain evidence="9">28-4</strain>
    </source>
</reference>
<evidence type="ECO:0000313" key="8">
    <source>
        <dbReference type="EMBL" id="PBK60872.1"/>
    </source>
</evidence>